<organism evidence="2">
    <name type="scientific">Sesamum calycinum</name>
    <dbReference type="NCBI Taxonomy" id="2727403"/>
    <lineage>
        <taxon>Eukaryota</taxon>
        <taxon>Viridiplantae</taxon>
        <taxon>Streptophyta</taxon>
        <taxon>Embryophyta</taxon>
        <taxon>Tracheophyta</taxon>
        <taxon>Spermatophyta</taxon>
        <taxon>Magnoliopsida</taxon>
        <taxon>eudicotyledons</taxon>
        <taxon>Gunneridae</taxon>
        <taxon>Pentapetalae</taxon>
        <taxon>asterids</taxon>
        <taxon>lamiids</taxon>
        <taxon>Lamiales</taxon>
        <taxon>Pedaliaceae</taxon>
        <taxon>Sesamum</taxon>
    </lineage>
</organism>
<reference evidence="2" key="1">
    <citation type="submission" date="2020-06" db="EMBL/GenBank/DDBJ databases">
        <authorList>
            <person name="Li T."/>
            <person name="Hu X."/>
            <person name="Zhang T."/>
            <person name="Song X."/>
            <person name="Zhang H."/>
            <person name="Dai N."/>
            <person name="Sheng W."/>
            <person name="Hou X."/>
            <person name="Wei L."/>
        </authorList>
    </citation>
    <scope>NUCLEOTIDE SEQUENCE</scope>
    <source>
        <strain evidence="2">KEN8</strain>
        <tissue evidence="2">Leaf</tissue>
    </source>
</reference>
<dbReference type="Pfam" id="PF00078">
    <property type="entry name" value="RVT_1"/>
    <property type="match status" value="1"/>
</dbReference>
<gene>
    <name evidence="2" type="ORF">Scaly_0059400</name>
</gene>
<dbReference type="AlphaFoldDB" id="A0AAW2SU47"/>
<comment type="caution">
    <text evidence="2">The sequence shown here is derived from an EMBL/GenBank/DDBJ whole genome shotgun (WGS) entry which is preliminary data.</text>
</comment>
<name>A0AAW2SU47_9LAMI</name>
<evidence type="ECO:0000259" key="1">
    <source>
        <dbReference type="Pfam" id="PF00078"/>
    </source>
</evidence>
<dbReference type="EMBL" id="JACGWM010000001">
    <property type="protein sequence ID" value="KAL0396110.1"/>
    <property type="molecule type" value="Genomic_DNA"/>
</dbReference>
<proteinExistence type="predicted"/>
<dbReference type="PANTHER" id="PTHR31635">
    <property type="entry name" value="REVERSE TRANSCRIPTASE DOMAIN-CONTAINING PROTEIN-RELATED"/>
    <property type="match status" value="1"/>
</dbReference>
<sequence>MSEVCDYVEWSFLKGMLERLCFDNRFVRLIFTCISTVPFSFILNGKAKTHPISERRIRQGDPLSPYLFIFCVEATSRMLLSKEHKGLLIGTKIARRAHHVSHLLFFDDTIIYCEATLEYHRYVMDTLWHDELKSGQLVSMDKSTEMSSLNTPIENWEQLTDILRIQVEHAFSCYLGLLAIIGQSKQKVFEQIQKRMWRKPSY</sequence>
<dbReference type="PANTHER" id="PTHR31635:SF196">
    <property type="entry name" value="REVERSE TRANSCRIPTASE DOMAIN-CONTAINING PROTEIN-RELATED"/>
    <property type="match status" value="1"/>
</dbReference>
<protein>
    <recommendedName>
        <fullName evidence="1">Reverse transcriptase domain-containing protein</fullName>
    </recommendedName>
</protein>
<feature type="domain" description="Reverse transcriptase" evidence="1">
    <location>
        <begin position="10"/>
        <end position="147"/>
    </location>
</feature>
<dbReference type="InterPro" id="IPR000477">
    <property type="entry name" value="RT_dom"/>
</dbReference>
<evidence type="ECO:0000313" key="2">
    <source>
        <dbReference type="EMBL" id="KAL0396110.1"/>
    </source>
</evidence>
<accession>A0AAW2SU47</accession>
<reference evidence="2" key="2">
    <citation type="journal article" date="2024" name="Plant">
        <title>Genomic evolution and insights into agronomic trait innovations of Sesamum species.</title>
        <authorList>
            <person name="Miao H."/>
            <person name="Wang L."/>
            <person name="Qu L."/>
            <person name="Liu H."/>
            <person name="Sun Y."/>
            <person name="Le M."/>
            <person name="Wang Q."/>
            <person name="Wei S."/>
            <person name="Zheng Y."/>
            <person name="Lin W."/>
            <person name="Duan Y."/>
            <person name="Cao H."/>
            <person name="Xiong S."/>
            <person name="Wang X."/>
            <person name="Wei L."/>
            <person name="Li C."/>
            <person name="Ma Q."/>
            <person name="Ju M."/>
            <person name="Zhao R."/>
            <person name="Li G."/>
            <person name="Mu C."/>
            <person name="Tian Q."/>
            <person name="Mei H."/>
            <person name="Zhang T."/>
            <person name="Gao T."/>
            <person name="Zhang H."/>
        </authorList>
    </citation>
    <scope>NUCLEOTIDE SEQUENCE</scope>
    <source>
        <strain evidence="2">KEN8</strain>
    </source>
</reference>